<sequence length="695" mass="78921">MTKVPKSSELLDHLPPVYFPNETNIVDDLFLPVAKTSFSFDCLSGYFSSKALSELAEPLAYLFEKPSTYGRFIISPNLSEEDKNALLEAYSCDESILHYLVDENNLDKDAISKHTLEVMKYLISKKRLDIRIVLMKKGMMHAKIWLFNTSCGKVAIHGSGNATKSGLMTNFEQLIFSRAWDSNSNNIIIDSYQLRFLDFWDDRRNDSYTLKLNDKTVSKMFHSTKISDTSNDNFNKLLDDLKAHIEGEYNMKKLTIPKWLNYRTGEYKHQGEAIDAWLANNNEGILSIATGGGKTLTSLAAASLALSKEGKALIVITVPTKPLISQWAKDVTGFGLIPLETTGLSSRSIIKEIKSIKRELRYSDEHKVVILTHSALKNADISQELGKFQCLKMLIADEAHNLGSSGFLSNLPTFFDLRLALSATIERQYDEAGTLELKNFFGEVVYDFPVEKAIGKCLVPFKYFVHKVYLDNDEVEKWIELSQKIRRLYGFGDSNSEEKADLLAIRRRAISENASEKISSFHNLFKVQKQKEYTLVFCTDKDKDQLISINQVLRSENVRYRQVTSAETCDKKLTSQIIDDFSNKELQVLTSKRVLDEGFNIPPIQTAYIVSSNGVERQWLQRLGRVLRKSEQTGKTEAIIHDFIVIPPNIEQDKSLRTLINNELKRVIRFSELSKNGSGDNGSLKIIQELTDLLE</sequence>
<dbReference type="Gene3D" id="3.30.870.10">
    <property type="entry name" value="Endonuclease Chain A"/>
    <property type="match status" value="1"/>
</dbReference>
<dbReference type="InterPro" id="IPR014001">
    <property type="entry name" value="Helicase_ATP-bd"/>
</dbReference>
<dbReference type="Pfam" id="PF13091">
    <property type="entry name" value="PLDc_2"/>
    <property type="match status" value="1"/>
</dbReference>
<dbReference type="Pfam" id="PF04851">
    <property type="entry name" value="ResIII"/>
    <property type="match status" value="1"/>
</dbReference>
<dbReference type="GO" id="GO:0003677">
    <property type="term" value="F:DNA binding"/>
    <property type="evidence" value="ECO:0007669"/>
    <property type="project" value="InterPro"/>
</dbReference>
<keyword evidence="2" id="KW-0378">Hydrolase</keyword>
<dbReference type="InterPro" id="IPR006935">
    <property type="entry name" value="Helicase/UvrB_N"/>
</dbReference>
<evidence type="ECO:0000259" key="6">
    <source>
        <dbReference type="PROSITE" id="PS51194"/>
    </source>
</evidence>
<gene>
    <name evidence="7" type="ORF">VAT7223_00799</name>
</gene>
<accession>A0A1C3IK29</accession>
<organism evidence="7 8">
    <name type="scientific">Vibrio atlanticus</name>
    <dbReference type="NCBI Taxonomy" id="693153"/>
    <lineage>
        <taxon>Bacteria</taxon>
        <taxon>Pseudomonadati</taxon>
        <taxon>Pseudomonadota</taxon>
        <taxon>Gammaproteobacteria</taxon>
        <taxon>Vibrionales</taxon>
        <taxon>Vibrionaceae</taxon>
        <taxon>Vibrio</taxon>
    </lineage>
</organism>
<dbReference type="Pfam" id="PF00271">
    <property type="entry name" value="Helicase_C"/>
    <property type="match status" value="1"/>
</dbReference>
<dbReference type="InterPro" id="IPR027417">
    <property type="entry name" value="P-loop_NTPase"/>
</dbReference>
<dbReference type="PANTHER" id="PTHR11274:SF0">
    <property type="entry name" value="GENERAL TRANSCRIPTION AND DNA REPAIR FACTOR IIH HELICASE SUBUNIT XPB"/>
    <property type="match status" value="1"/>
</dbReference>
<dbReference type="GO" id="GO:0016787">
    <property type="term" value="F:hydrolase activity"/>
    <property type="evidence" value="ECO:0007669"/>
    <property type="project" value="UniProtKB-KW"/>
</dbReference>
<evidence type="ECO:0000256" key="4">
    <source>
        <dbReference type="ARBA" id="ARBA00022840"/>
    </source>
</evidence>
<keyword evidence="3 7" id="KW-0347">Helicase</keyword>
<feature type="domain" description="Helicase C-terminal" evidence="6">
    <location>
        <begin position="520"/>
        <end position="672"/>
    </location>
</feature>
<protein>
    <submittedName>
        <fullName evidence="7">DEAD/DEAH box helicase</fullName>
    </submittedName>
</protein>
<dbReference type="InterPro" id="IPR025202">
    <property type="entry name" value="PLD-like_dom"/>
</dbReference>
<evidence type="ECO:0000313" key="7">
    <source>
        <dbReference type="EMBL" id="SBS61719.1"/>
    </source>
</evidence>
<dbReference type="AlphaFoldDB" id="A0A1C3IK29"/>
<dbReference type="InterPro" id="IPR050615">
    <property type="entry name" value="ATP-dep_DNA_Helicase"/>
</dbReference>
<dbReference type="SMART" id="SM00487">
    <property type="entry name" value="DEXDc"/>
    <property type="match status" value="1"/>
</dbReference>
<keyword evidence="4" id="KW-0067">ATP-binding</keyword>
<evidence type="ECO:0000259" key="5">
    <source>
        <dbReference type="PROSITE" id="PS51192"/>
    </source>
</evidence>
<name>A0A1C3IK29_9VIBR</name>
<reference evidence="8" key="1">
    <citation type="submission" date="2016-06" db="EMBL/GenBank/DDBJ databases">
        <authorList>
            <person name="Rodrigo-Torres Lidia"/>
            <person name="Arahal R.David."/>
        </authorList>
    </citation>
    <scope>NUCLEOTIDE SEQUENCE [LARGE SCALE GENOMIC DNA]</scope>
    <source>
        <strain evidence="8">CECT 7223</strain>
    </source>
</reference>
<evidence type="ECO:0000313" key="8">
    <source>
        <dbReference type="Proteomes" id="UP000092876"/>
    </source>
</evidence>
<evidence type="ECO:0000256" key="1">
    <source>
        <dbReference type="ARBA" id="ARBA00022741"/>
    </source>
</evidence>
<dbReference type="SUPFAM" id="SSF52540">
    <property type="entry name" value="P-loop containing nucleoside triphosphate hydrolases"/>
    <property type="match status" value="1"/>
</dbReference>
<dbReference type="InterPro" id="IPR001650">
    <property type="entry name" value="Helicase_C-like"/>
</dbReference>
<dbReference type="PANTHER" id="PTHR11274">
    <property type="entry name" value="RAD25/XP-B DNA REPAIR HELICASE"/>
    <property type="match status" value="1"/>
</dbReference>
<dbReference type="PROSITE" id="PS51192">
    <property type="entry name" value="HELICASE_ATP_BIND_1"/>
    <property type="match status" value="1"/>
</dbReference>
<feature type="domain" description="Helicase ATP-binding" evidence="5">
    <location>
        <begin position="275"/>
        <end position="443"/>
    </location>
</feature>
<dbReference type="EMBL" id="FLQP01000011">
    <property type="protein sequence ID" value="SBS61719.1"/>
    <property type="molecule type" value="Genomic_DNA"/>
</dbReference>
<evidence type="ECO:0000256" key="2">
    <source>
        <dbReference type="ARBA" id="ARBA00022801"/>
    </source>
</evidence>
<dbReference type="Gene3D" id="3.40.50.300">
    <property type="entry name" value="P-loop containing nucleotide triphosphate hydrolases"/>
    <property type="match status" value="2"/>
</dbReference>
<keyword evidence="1" id="KW-0547">Nucleotide-binding</keyword>
<evidence type="ECO:0000256" key="3">
    <source>
        <dbReference type="ARBA" id="ARBA00022806"/>
    </source>
</evidence>
<dbReference type="RefSeq" id="WP_065678371.1">
    <property type="nucleotide sequence ID" value="NZ_AP025460.1"/>
</dbReference>
<proteinExistence type="predicted"/>
<dbReference type="Proteomes" id="UP000092876">
    <property type="component" value="Unassembled WGS sequence"/>
</dbReference>
<dbReference type="GeneID" id="94233044"/>
<dbReference type="GO" id="GO:0005524">
    <property type="term" value="F:ATP binding"/>
    <property type="evidence" value="ECO:0007669"/>
    <property type="project" value="UniProtKB-KW"/>
</dbReference>
<dbReference type="GO" id="GO:0004386">
    <property type="term" value="F:helicase activity"/>
    <property type="evidence" value="ECO:0007669"/>
    <property type="project" value="UniProtKB-KW"/>
</dbReference>
<dbReference type="PROSITE" id="PS51194">
    <property type="entry name" value="HELICASE_CTER"/>
    <property type="match status" value="1"/>
</dbReference>